<comment type="subcellular location">
    <subcellularLocation>
        <location evidence="1">Endomembrane system</location>
        <topology evidence="1">Multi-pass membrane protein</topology>
    </subcellularLocation>
</comment>
<evidence type="ECO:0000256" key="3">
    <source>
        <dbReference type="ARBA" id="ARBA00022989"/>
    </source>
</evidence>
<accession>A0A315Z6U5</accession>
<feature type="transmembrane region" description="Helical" evidence="7">
    <location>
        <begin position="66"/>
        <end position="84"/>
    </location>
</feature>
<comment type="caution">
    <text evidence="9">The sequence shown here is derived from an EMBL/GenBank/DDBJ whole genome shotgun (WGS) entry which is preliminary data.</text>
</comment>
<feature type="domain" description="Fatty acid hydroxylase" evidence="8">
    <location>
        <begin position="119"/>
        <end position="255"/>
    </location>
</feature>
<evidence type="ECO:0000256" key="4">
    <source>
        <dbReference type="ARBA" id="ARBA00023002"/>
    </source>
</evidence>
<evidence type="ECO:0000259" key="8">
    <source>
        <dbReference type="Pfam" id="PF04116"/>
    </source>
</evidence>
<evidence type="ECO:0000256" key="6">
    <source>
        <dbReference type="ARBA" id="ARBA00023136"/>
    </source>
</evidence>
<feature type="transmembrane region" description="Helical" evidence="7">
    <location>
        <begin position="28"/>
        <end position="45"/>
    </location>
</feature>
<dbReference type="RefSeq" id="WP_109620557.1">
    <property type="nucleotide sequence ID" value="NZ_QGDO01000005.1"/>
</dbReference>
<keyword evidence="4" id="KW-0560">Oxidoreductase</keyword>
<dbReference type="GO" id="GO:0012505">
    <property type="term" value="C:endomembrane system"/>
    <property type="evidence" value="ECO:0007669"/>
    <property type="project" value="UniProtKB-SubCell"/>
</dbReference>
<evidence type="ECO:0000256" key="5">
    <source>
        <dbReference type="ARBA" id="ARBA00023098"/>
    </source>
</evidence>
<dbReference type="GO" id="GO:0005506">
    <property type="term" value="F:iron ion binding"/>
    <property type="evidence" value="ECO:0007669"/>
    <property type="project" value="InterPro"/>
</dbReference>
<evidence type="ECO:0000313" key="9">
    <source>
        <dbReference type="EMBL" id="PWJ40117.1"/>
    </source>
</evidence>
<dbReference type="EMBL" id="QGDO01000005">
    <property type="protein sequence ID" value="PWJ40117.1"/>
    <property type="molecule type" value="Genomic_DNA"/>
</dbReference>
<protein>
    <submittedName>
        <fullName evidence="9">Sterol desaturase/sphingolipid hydroxylase (Fatty acid hydroxylase superfamily)</fullName>
    </submittedName>
</protein>
<keyword evidence="3 7" id="KW-1133">Transmembrane helix</keyword>
<dbReference type="GO" id="GO:0008610">
    <property type="term" value="P:lipid biosynthetic process"/>
    <property type="evidence" value="ECO:0007669"/>
    <property type="project" value="InterPro"/>
</dbReference>
<keyword evidence="5" id="KW-0443">Lipid metabolism</keyword>
<gene>
    <name evidence="9" type="ORF">BC781_105181</name>
</gene>
<evidence type="ECO:0000256" key="1">
    <source>
        <dbReference type="ARBA" id="ARBA00004127"/>
    </source>
</evidence>
<proteinExistence type="predicted"/>
<dbReference type="GO" id="GO:0050479">
    <property type="term" value="F:glyceryl-ether monooxygenase activity"/>
    <property type="evidence" value="ECO:0007669"/>
    <property type="project" value="TreeGrafter"/>
</dbReference>
<feature type="transmembrane region" description="Helical" evidence="7">
    <location>
        <begin position="176"/>
        <end position="199"/>
    </location>
</feature>
<name>A0A315Z6U5_SEDFL</name>
<dbReference type="Proteomes" id="UP000245535">
    <property type="component" value="Unassembled WGS sequence"/>
</dbReference>
<keyword evidence="6 7" id="KW-0472">Membrane</keyword>
<dbReference type="OrthoDB" id="9770329at2"/>
<keyword evidence="10" id="KW-1185">Reference proteome</keyword>
<dbReference type="InterPro" id="IPR051689">
    <property type="entry name" value="Sterol_desaturase/TMEM195"/>
</dbReference>
<evidence type="ECO:0000256" key="2">
    <source>
        <dbReference type="ARBA" id="ARBA00022692"/>
    </source>
</evidence>
<dbReference type="AlphaFoldDB" id="A0A315Z6U5"/>
<reference evidence="9 10" key="1">
    <citation type="submission" date="2018-03" db="EMBL/GenBank/DDBJ databases">
        <title>Genomic Encyclopedia of Archaeal and Bacterial Type Strains, Phase II (KMG-II): from individual species to whole genera.</title>
        <authorList>
            <person name="Goeker M."/>
        </authorList>
    </citation>
    <scope>NUCLEOTIDE SEQUENCE [LARGE SCALE GENOMIC DNA]</scope>
    <source>
        <strain evidence="9 10">DSM 28229</strain>
    </source>
</reference>
<dbReference type="GO" id="GO:0016020">
    <property type="term" value="C:membrane"/>
    <property type="evidence" value="ECO:0007669"/>
    <property type="project" value="GOC"/>
</dbReference>
<sequence length="292" mass="35008">MYDYWQTFLNGYIGYFNYLWTSITEPSFYNYFYALIVISLLVFSLEILKPWRENQPKFRKDFWLDFFYMIFNFFLFSLLIYNASSDVVVKAFNDSLANIGISNLVFISLENLPYWLILLIGFALRDFIQWNVHRLLHRVSWLWEFHKLHHSVKEMGFAAHLRYHWMETVVYRTIEYIPLALIGIGLYDFFYIHIFTIMIGHLNHANININYGPLRYIFNSPQMHIWHHAQSLPGNYKTGVNFGITLSIWDYLFKTDYIPYPGQNIELGFDGDEKYPKTFLKQITSGFSKSRK</sequence>
<feature type="transmembrane region" description="Helical" evidence="7">
    <location>
        <begin position="104"/>
        <end position="124"/>
    </location>
</feature>
<dbReference type="PANTHER" id="PTHR21624:SF1">
    <property type="entry name" value="ALKYLGLYCEROL MONOOXYGENASE"/>
    <property type="match status" value="1"/>
</dbReference>
<dbReference type="Pfam" id="PF04116">
    <property type="entry name" value="FA_hydroxylase"/>
    <property type="match status" value="1"/>
</dbReference>
<keyword evidence="2 7" id="KW-0812">Transmembrane</keyword>
<dbReference type="InterPro" id="IPR006694">
    <property type="entry name" value="Fatty_acid_hydroxylase"/>
</dbReference>
<organism evidence="9 10">
    <name type="scientific">Sediminitomix flava</name>
    <dbReference type="NCBI Taxonomy" id="379075"/>
    <lineage>
        <taxon>Bacteria</taxon>
        <taxon>Pseudomonadati</taxon>
        <taxon>Bacteroidota</taxon>
        <taxon>Cytophagia</taxon>
        <taxon>Cytophagales</taxon>
        <taxon>Flammeovirgaceae</taxon>
        <taxon>Sediminitomix</taxon>
    </lineage>
</organism>
<evidence type="ECO:0000313" key="10">
    <source>
        <dbReference type="Proteomes" id="UP000245535"/>
    </source>
</evidence>
<dbReference type="GO" id="GO:0006643">
    <property type="term" value="P:membrane lipid metabolic process"/>
    <property type="evidence" value="ECO:0007669"/>
    <property type="project" value="TreeGrafter"/>
</dbReference>
<evidence type="ECO:0000256" key="7">
    <source>
        <dbReference type="SAM" id="Phobius"/>
    </source>
</evidence>
<dbReference type="PANTHER" id="PTHR21624">
    <property type="entry name" value="STEROL DESATURASE-RELATED PROTEIN"/>
    <property type="match status" value="1"/>
</dbReference>